<gene>
    <name evidence="3" type="ORF">CHO01_31840</name>
</gene>
<dbReference type="NCBIfam" id="NF003765">
    <property type="entry name" value="PRK05359.1"/>
    <property type="match status" value="1"/>
</dbReference>
<evidence type="ECO:0000256" key="1">
    <source>
        <dbReference type="SAM" id="MobiDB-lite"/>
    </source>
</evidence>
<keyword evidence="4" id="KW-1185">Reference proteome</keyword>
<dbReference type="SUPFAM" id="SSF53098">
    <property type="entry name" value="Ribonuclease H-like"/>
    <property type="match status" value="1"/>
</dbReference>
<dbReference type="InterPro" id="IPR036397">
    <property type="entry name" value="RNaseH_sf"/>
</dbReference>
<dbReference type="GO" id="GO:0003677">
    <property type="term" value="F:DNA binding"/>
    <property type="evidence" value="ECO:0007669"/>
    <property type="project" value="InterPro"/>
</dbReference>
<dbReference type="Proteomes" id="UP000321723">
    <property type="component" value="Unassembled WGS sequence"/>
</dbReference>
<dbReference type="Gene3D" id="1.10.1660.10">
    <property type="match status" value="1"/>
</dbReference>
<name>A0A511FJP8_9CELL</name>
<organism evidence="3 4">
    <name type="scientific">Cellulomonas hominis</name>
    <dbReference type="NCBI Taxonomy" id="156981"/>
    <lineage>
        <taxon>Bacteria</taxon>
        <taxon>Bacillati</taxon>
        <taxon>Actinomycetota</taxon>
        <taxon>Actinomycetes</taxon>
        <taxon>Micrococcales</taxon>
        <taxon>Cellulomonadaceae</taxon>
        <taxon>Cellulomonas</taxon>
    </lineage>
</organism>
<dbReference type="Pfam" id="PF12728">
    <property type="entry name" value="HTH_17"/>
    <property type="match status" value="1"/>
</dbReference>
<evidence type="ECO:0000313" key="3">
    <source>
        <dbReference type="EMBL" id="GEL48068.1"/>
    </source>
</evidence>
<evidence type="ECO:0000313" key="4">
    <source>
        <dbReference type="Proteomes" id="UP000321723"/>
    </source>
</evidence>
<dbReference type="Gene3D" id="3.30.420.10">
    <property type="entry name" value="Ribonuclease H-like superfamily/Ribonuclease H"/>
    <property type="match status" value="1"/>
</dbReference>
<dbReference type="GO" id="GO:0004527">
    <property type="term" value="F:exonuclease activity"/>
    <property type="evidence" value="ECO:0007669"/>
    <property type="project" value="UniProtKB-ARBA"/>
</dbReference>
<feature type="domain" description="Exonuclease" evidence="2">
    <location>
        <begin position="128"/>
        <end position="307"/>
    </location>
</feature>
<dbReference type="Pfam" id="PF00929">
    <property type="entry name" value="RNase_T"/>
    <property type="match status" value="1"/>
</dbReference>
<proteinExistence type="predicted"/>
<dbReference type="InterPro" id="IPR012337">
    <property type="entry name" value="RNaseH-like_sf"/>
</dbReference>
<dbReference type="SUPFAM" id="SSF46955">
    <property type="entry name" value="Putative DNA-binding domain"/>
    <property type="match status" value="1"/>
</dbReference>
<dbReference type="InterPro" id="IPR041657">
    <property type="entry name" value="HTH_17"/>
</dbReference>
<dbReference type="InterPro" id="IPR010093">
    <property type="entry name" value="SinI_DNA-bd"/>
</dbReference>
<dbReference type="EMBL" id="BJVQ01000060">
    <property type="protein sequence ID" value="GEL48068.1"/>
    <property type="molecule type" value="Genomic_DNA"/>
</dbReference>
<protein>
    <recommendedName>
        <fullName evidence="2">Exonuclease domain-containing protein</fullName>
    </recommendedName>
</protein>
<reference evidence="3 4" key="1">
    <citation type="submission" date="2019-07" db="EMBL/GenBank/DDBJ databases">
        <title>Whole genome shotgun sequence of Cellulomonas hominis NBRC 16055.</title>
        <authorList>
            <person name="Hosoyama A."/>
            <person name="Uohara A."/>
            <person name="Ohji S."/>
            <person name="Ichikawa N."/>
        </authorList>
    </citation>
    <scope>NUCLEOTIDE SEQUENCE [LARGE SCALE GENOMIC DNA]</scope>
    <source>
        <strain evidence="3 4">NBRC 16055</strain>
    </source>
</reference>
<sequence length="369" mass="40552">MTAIATVARVLSFLLVIDMALRFLDVDPLGRAGMQMCGTQRAWDVRRRNVPERRRAGRRPPQREWCSRARARTACRTSTKHAGAHGAGSSALRRGRATTSAGGRPGHPEPPAAHTNLMTHTATYPEKALVWTDVETTGTVAHRGHLLQIAILVTDLDLNVLEETGYEATVGYTAEQSAAMRDAADPIVRDMHDTNGLWNAITDPTTTKSTTTIAAEALAYVQQLVPERRTARMAGNSLRLDLNFVEEHLPPLYEHLHYRMLDVSSWTGPAQWWAGIEPMPKARNHTAMADIRESIEEMRFVRRALGLEPHGGMLTLREAASALGVSRSTADRMVEAGTLPIAVRTLGGHRRFDPETVRELLSARAGAAV</sequence>
<feature type="region of interest" description="Disordered" evidence="1">
    <location>
        <begin position="76"/>
        <end position="114"/>
    </location>
</feature>
<accession>A0A511FJP8</accession>
<evidence type="ECO:0000259" key="2">
    <source>
        <dbReference type="SMART" id="SM00479"/>
    </source>
</evidence>
<dbReference type="InterPro" id="IPR013520">
    <property type="entry name" value="Ribonucl_H"/>
</dbReference>
<comment type="caution">
    <text evidence="3">The sequence shown here is derived from an EMBL/GenBank/DDBJ whole genome shotgun (WGS) entry which is preliminary data.</text>
</comment>
<dbReference type="InterPro" id="IPR009061">
    <property type="entry name" value="DNA-bd_dom_put_sf"/>
</dbReference>
<dbReference type="SMART" id="SM00479">
    <property type="entry name" value="EXOIII"/>
    <property type="match status" value="1"/>
</dbReference>
<dbReference type="NCBIfam" id="TIGR01764">
    <property type="entry name" value="excise"/>
    <property type="match status" value="1"/>
</dbReference>
<feature type="compositionally biased region" description="Low complexity" evidence="1">
    <location>
        <begin position="87"/>
        <end position="102"/>
    </location>
</feature>
<dbReference type="AlphaFoldDB" id="A0A511FJP8"/>